<evidence type="ECO:0000313" key="8">
    <source>
        <dbReference type="Proteomes" id="UP000323671"/>
    </source>
</evidence>
<name>A0A5C1EC15_9RHOO</name>
<dbReference type="SMART" id="SM00346">
    <property type="entry name" value="HTH_ICLR"/>
    <property type="match status" value="1"/>
</dbReference>
<dbReference type="PANTHER" id="PTHR30136:SF33">
    <property type="entry name" value="TRANSCRIPTIONAL REGULATORY PROTEIN"/>
    <property type="match status" value="1"/>
</dbReference>
<keyword evidence="2" id="KW-0238">DNA-binding</keyword>
<dbReference type="GO" id="GO:0045892">
    <property type="term" value="P:negative regulation of DNA-templated transcription"/>
    <property type="evidence" value="ECO:0007669"/>
    <property type="project" value="TreeGrafter"/>
</dbReference>
<evidence type="ECO:0000256" key="2">
    <source>
        <dbReference type="ARBA" id="ARBA00023125"/>
    </source>
</evidence>
<dbReference type="PROSITE" id="PS51078">
    <property type="entry name" value="ICLR_ED"/>
    <property type="match status" value="1"/>
</dbReference>
<dbReference type="EMBL" id="CP022579">
    <property type="protein sequence ID" value="QEL66149.1"/>
    <property type="molecule type" value="Genomic_DNA"/>
</dbReference>
<gene>
    <name evidence="7" type="ORF">OTERR_26730</name>
</gene>
<dbReference type="InterPro" id="IPR014757">
    <property type="entry name" value="Tscrpt_reg_IclR_C"/>
</dbReference>
<keyword evidence="1" id="KW-0805">Transcription regulation</keyword>
<dbReference type="Gene3D" id="1.10.10.10">
    <property type="entry name" value="Winged helix-like DNA-binding domain superfamily/Winged helix DNA-binding domain"/>
    <property type="match status" value="1"/>
</dbReference>
<feature type="compositionally biased region" description="Basic and acidic residues" evidence="4">
    <location>
        <begin position="1"/>
        <end position="10"/>
    </location>
</feature>
<dbReference type="Gene3D" id="3.30.450.40">
    <property type="match status" value="1"/>
</dbReference>
<evidence type="ECO:0008006" key="9">
    <source>
        <dbReference type="Google" id="ProtNLM"/>
    </source>
</evidence>
<dbReference type="InterPro" id="IPR050707">
    <property type="entry name" value="HTH_MetabolicPath_Reg"/>
</dbReference>
<evidence type="ECO:0000259" key="5">
    <source>
        <dbReference type="PROSITE" id="PS51077"/>
    </source>
</evidence>
<dbReference type="KEGG" id="otr:OTERR_26730"/>
<dbReference type="GO" id="GO:0003677">
    <property type="term" value="F:DNA binding"/>
    <property type="evidence" value="ECO:0007669"/>
    <property type="project" value="UniProtKB-KW"/>
</dbReference>
<evidence type="ECO:0000256" key="3">
    <source>
        <dbReference type="ARBA" id="ARBA00023163"/>
    </source>
</evidence>
<dbReference type="Pfam" id="PF01614">
    <property type="entry name" value="IclR_C"/>
    <property type="match status" value="1"/>
</dbReference>
<dbReference type="InterPro" id="IPR005471">
    <property type="entry name" value="Tscrpt_reg_IclR_N"/>
</dbReference>
<keyword evidence="8" id="KW-1185">Reference proteome</keyword>
<evidence type="ECO:0000313" key="7">
    <source>
        <dbReference type="EMBL" id="QEL66149.1"/>
    </source>
</evidence>
<dbReference type="PANTHER" id="PTHR30136">
    <property type="entry name" value="HELIX-TURN-HELIX TRANSCRIPTIONAL REGULATOR, ICLR FAMILY"/>
    <property type="match status" value="1"/>
</dbReference>
<organism evidence="7 8">
    <name type="scientific">Oryzomicrobium terrae</name>
    <dbReference type="NCBI Taxonomy" id="1735038"/>
    <lineage>
        <taxon>Bacteria</taxon>
        <taxon>Pseudomonadati</taxon>
        <taxon>Pseudomonadota</taxon>
        <taxon>Betaproteobacteria</taxon>
        <taxon>Rhodocyclales</taxon>
        <taxon>Rhodocyclaceae</taxon>
        <taxon>Oryzomicrobium</taxon>
    </lineage>
</organism>
<proteinExistence type="predicted"/>
<protein>
    <recommendedName>
        <fullName evidence="9">Transcriptional regulator, IclR family</fullName>
    </recommendedName>
</protein>
<dbReference type="SUPFAM" id="SSF55781">
    <property type="entry name" value="GAF domain-like"/>
    <property type="match status" value="1"/>
</dbReference>
<dbReference type="PROSITE" id="PS51077">
    <property type="entry name" value="HTH_ICLR"/>
    <property type="match status" value="1"/>
</dbReference>
<feature type="region of interest" description="Disordered" evidence="4">
    <location>
        <begin position="1"/>
        <end position="27"/>
    </location>
</feature>
<evidence type="ECO:0000259" key="6">
    <source>
        <dbReference type="PROSITE" id="PS51078"/>
    </source>
</evidence>
<feature type="domain" description="IclR-ED" evidence="6">
    <location>
        <begin position="99"/>
        <end position="280"/>
    </location>
</feature>
<reference evidence="7 8" key="1">
    <citation type="submission" date="2017-07" db="EMBL/GenBank/DDBJ databases">
        <title>Complete genome sequence of Oryzomicrobium terrae TPP412.</title>
        <authorList>
            <person name="Chiu L.-W."/>
            <person name="Lo K.-J."/>
            <person name="Tsai Y.-M."/>
            <person name="Lin S.-S."/>
            <person name="Kuo C.-H."/>
            <person name="Liu C.-T."/>
        </authorList>
    </citation>
    <scope>NUCLEOTIDE SEQUENCE [LARGE SCALE GENOMIC DNA]</scope>
    <source>
        <strain evidence="7 8">TPP412</strain>
    </source>
</reference>
<dbReference type="GO" id="GO:0003700">
    <property type="term" value="F:DNA-binding transcription factor activity"/>
    <property type="evidence" value="ECO:0007669"/>
    <property type="project" value="TreeGrafter"/>
</dbReference>
<keyword evidence="3" id="KW-0804">Transcription</keyword>
<dbReference type="InterPro" id="IPR036390">
    <property type="entry name" value="WH_DNA-bd_sf"/>
</dbReference>
<dbReference type="InterPro" id="IPR036388">
    <property type="entry name" value="WH-like_DNA-bd_sf"/>
</dbReference>
<evidence type="ECO:0000256" key="1">
    <source>
        <dbReference type="ARBA" id="ARBA00023015"/>
    </source>
</evidence>
<dbReference type="Proteomes" id="UP000323671">
    <property type="component" value="Chromosome"/>
</dbReference>
<dbReference type="InterPro" id="IPR029016">
    <property type="entry name" value="GAF-like_dom_sf"/>
</dbReference>
<feature type="domain" description="HTH iclR-type" evidence="5">
    <location>
        <begin position="32"/>
        <end position="98"/>
    </location>
</feature>
<sequence>MGKIANKEDGGSAVQNNAVEMSEADTTDRNRVTALERGLAILRCFTARDRGGLSNGEIAARTGLAKSTVSRLTYTLTTLGYLRWDEAAGTAGRYRVGPSVLALGYVALGNIGVREQARPLMQDLADYASALVSLATRDRLAMIYLENCRPRSLTTLKVSVGMQMPMASTSIGRAFLAALPAAERGFLMDQLARREGDAWAEQRAGLDKAFADVAARGYCVSIGEWQRDTNAVAAPLTCPDGEVLALSLSGPAFALTPQRIDDDLGPRLVYLARSIEAAAG</sequence>
<dbReference type="SUPFAM" id="SSF46785">
    <property type="entry name" value="Winged helix' DNA-binding domain"/>
    <property type="match status" value="1"/>
</dbReference>
<dbReference type="AlphaFoldDB" id="A0A5C1EC15"/>
<dbReference type="Pfam" id="PF09339">
    <property type="entry name" value="HTH_IclR"/>
    <property type="match status" value="1"/>
</dbReference>
<evidence type="ECO:0000256" key="4">
    <source>
        <dbReference type="SAM" id="MobiDB-lite"/>
    </source>
</evidence>
<accession>A0A5C1EC15</accession>